<gene>
    <name evidence="2" type="ORF">TWF694_002036</name>
</gene>
<keyword evidence="3" id="KW-1185">Reference proteome</keyword>
<feature type="region of interest" description="Disordered" evidence="1">
    <location>
        <begin position="349"/>
        <end position="395"/>
    </location>
</feature>
<evidence type="ECO:0000313" key="2">
    <source>
        <dbReference type="EMBL" id="KAK6535581.1"/>
    </source>
</evidence>
<feature type="compositionally biased region" description="Polar residues" evidence="1">
    <location>
        <begin position="1"/>
        <end position="11"/>
    </location>
</feature>
<feature type="region of interest" description="Disordered" evidence="1">
    <location>
        <begin position="189"/>
        <end position="285"/>
    </location>
</feature>
<proteinExistence type="predicted"/>
<feature type="compositionally biased region" description="Basic and acidic residues" evidence="1">
    <location>
        <begin position="81"/>
        <end position="95"/>
    </location>
</feature>
<feature type="compositionally biased region" description="Low complexity" evidence="1">
    <location>
        <begin position="18"/>
        <end position="32"/>
    </location>
</feature>
<feature type="compositionally biased region" description="Polar residues" evidence="1">
    <location>
        <begin position="109"/>
        <end position="134"/>
    </location>
</feature>
<evidence type="ECO:0000313" key="3">
    <source>
        <dbReference type="Proteomes" id="UP001365542"/>
    </source>
</evidence>
<feature type="compositionally biased region" description="Low complexity" evidence="1">
    <location>
        <begin position="221"/>
        <end position="231"/>
    </location>
</feature>
<feature type="compositionally biased region" description="Polar residues" evidence="1">
    <location>
        <begin position="54"/>
        <end position="78"/>
    </location>
</feature>
<reference evidence="2 3" key="1">
    <citation type="submission" date="2019-10" db="EMBL/GenBank/DDBJ databases">
        <authorList>
            <person name="Palmer J.M."/>
        </authorList>
    </citation>
    <scope>NUCLEOTIDE SEQUENCE [LARGE SCALE GENOMIC DNA]</scope>
    <source>
        <strain evidence="2 3">TWF694</strain>
    </source>
</reference>
<dbReference type="Proteomes" id="UP001365542">
    <property type="component" value="Unassembled WGS sequence"/>
</dbReference>
<feature type="region of interest" description="Disordered" evidence="1">
    <location>
        <begin position="420"/>
        <end position="465"/>
    </location>
</feature>
<dbReference type="AlphaFoldDB" id="A0AAV9X6Y6"/>
<feature type="region of interest" description="Disordered" evidence="1">
    <location>
        <begin position="1"/>
        <end position="139"/>
    </location>
</feature>
<feature type="region of interest" description="Disordered" evidence="1">
    <location>
        <begin position="495"/>
        <end position="562"/>
    </location>
</feature>
<feature type="compositionally biased region" description="Polar residues" evidence="1">
    <location>
        <begin position="246"/>
        <end position="279"/>
    </location>
</feature>
<sequence length="562" mass="62816">MRRGRTPQNYPSLLENVPTATSQSTTPAARRTPLPQLTKHAISDPRDGSMGLASATTRTSPSLAISTESLVQKSSPNRIQGDPERLEGFEKDNHLRHTTPAYPKLLKRGTSTDSNGASSRESQRSTESGSQSLRNIIKKTTHKLVRGNYRSWYSDWSDQTPLVSRTRNSIDSTNSNLAFGGSVDGSEFSSASSHFSIEKGGNQESESKNWGKTIQVNGGVSSRPRSESQSSLIRKIPERKAIRRLSINSENSTNSNLAFGESSDGSEPGLSTSNPTSISRGEYVEKDKYNEGKDFWTKNKPQYRRRFQLWTHRTQKLRWGHNIESNYGRESVHSEIGNRRRLRRKNSSDSNLIFGFGDSTRSSSVSGEYETDTSEMGDSEHNSTGPRRSKGSRPKALIITNSTNADAAVSKNDAIIASNVDKRADGTRQELRGDNKGSKKQERPRTTRGDQQPWDKIEERQQRTWHHERTAQLIPIEAASAGAKETHQRIAKETQAEFEIRTGSQRQVTEGAGVTRIRKTENWEEQPQQLAEKNKARNEAKEGTKQDRQNRLHILGGGKARK</sequence>
<organism evidence="2 3">
    <name type="scientific">Orbilia ellipsospora</name>
    <dbReference type="NCBI Taxonomy" id="2528407"/>
    <lineage>
        <taxon>Eukaryota</taxon>
        <taxon>Fungi</taxon>
        <taxon>Dikarya</taxon>
        <taxon>Ascomycota</taxon>
        <taxon>Pezizomycotina</taxon>
        <taxon>Orbiliomycetes</taxon>
        <taxon>Orbiliales</taxon>
        <taxon>Orbiliaceae</taxon>
        <taxon>Orbilia</taxon>
    </lineage>
</organism>
<accession>A0AAV9X6Y6</accession>
<comment type="caution">
    <text evidence="2">The sequence shown here is derived from an EMBL/GenBank/DDBJ whole genome shotgun (WGS) entry which is preliminary data.</text>
</comment>
<name>A0AAV9X6Y6_9PEZI</name>
<evidence type="ECO:0000256" key="1">
    <source>
        <dbReference type="SAM" id="MobiDB-lite"/>
    </source>
</evidence>
<feature type="compositionally biased region" description="Basic and acidic residues" evidence="1">
    <location>
        <begin position="532"/>
        <end position="550"/>
    </location>
</feature>
<protein>
    <submittedName>
        <fullName evidence="2">Uncharacterized protein</fullName>
    </submittedName>
</protein>
<feature type="compositionally biased region" description="Polar residues" evidence="1">
    <location>
        <begin position="202"/>
        <end position="220"/>
    </location>
</feature>
<dbReference type="EMBL" id="JAVHJO010000010">
    <property type="protein sequence ID" value="KAK6535581.1"/>
    <property type="molecule type" value="Genomic_DNA"/>
</dbReference>